<name>D0MEJ8_RHOM4</name>
<dbReference type="HOGENOM" id="CLU_2143898_0_0_10"/>
<dbReference type="Proteomes" id="UP000002221">
    <property type="component" value="Chromosome"/>
</dbReference>
<accession>D0MEJ8</accession>
<evidence type="ECO:0000313" key="2">
    <source>
        <dbReference type="EMBL" id="ACY49226.1"/>
    </source>
</evidence>
<keyword evidence="3" id="KW-1185">Reference proteome</keyword>
<dbReference type="STRING" id="518766.Rmar_2347"/>
<keyword evidence="1" id="KW-0812">Transmembrane</keyword>
<dbReference type="EMBL" id="CP001807">
    <property type="protein sequence ID" value="ACY49226.1"/>
    <property type="molecule type" value="Genomic_DNA"/>
</dbReference>
<sequence>MATPDLRELYLSLVCLITLVLILVGGVQVVRHGLKLLLPDPPPPVFAPPPEPADSTAMLKPPRSYEQAWQQTERLRLQRQAIRGLLVNLVLLVLAGLIYRAHWRRLQIMRRT</sequence>
<feature type="transmembrane region" description="Helical" evidence="1">
    <location>
        <begin position="81"/>
        <end position="101"/>
    </location>
</feature>
<proteinExistence type="predicted"/>
<feature type="transmembrane region" description="Helical" evidence="1">
    <location>
        <begin position="9"/>
        <end position="30"/>
    </location>
</feature>
<reference evidence="2 3" key="1">
    <citation type="journal article" date="2009" name="Stand. Genomic Sci.">
        <title>Complete genome sequence of Rhodothermus marinus type strain (R-10).</title>
        <authorList>
            <person name="Nolan M."/>
            <person name="Tindall B.J."/>
            <person name="Pomrenke H."/>
            <person name="Lapidus A."/>
            <person name="Copeland A."/>
            <person name="Glavina Del Rio T."/>
            <person name="Lucas S."/>
            <person name="Chen F."/>
            <person name="Tice H."/>
            <person name="Cheng J.F."/>
            <person name="Saunders E."/>
            <person name="Han C."/>
            <person name="Bruce D."/>
            <person name="Goodwin L."/>
            <person name="Chain P."/>
            <person name="Pitluck S."/>
            <person name="Ovchinikova G."/>
            <person name="Pati A."/>
            <person name="Ivanova N."/>
            <person name="Mavromatis K."/>
            <person name="Chen A."/>
            <person name="Palaniappan K."/>
            <person name="Land M."/>
            <person name="Hauser L."/>
            <person name="Chang Y.J."/>
            <person name="Jeffries C.D."/>
            <person name="Brettin T."/>
            <person name="Goker M."/>
            <person name="Bristow J."/>
            <person name="Eisen J.A."/>
            <person name="Markowitz V."/>
            <person name="Hugenholtz P."/>
            <person name="Kyrpides N.C."/>
            <person name="Klenk H.P."/>
            <person name="Detter J.C."/>
        </authorList>
    </citation>
    <scope>NUCLEOTIDE SEQUENCE [LARGE SCALE GENOMIC DNA]</scope>
    <source>
        <strain evidence="3">ATCC 43812 / DSM 4252 / R-10</strain>
    </source>
</reference>
<protein>
    <submittedName>
        <fullName evidence="2">Uncharacterized protein</fullName>
    </submittedName>
</protein>
<dbReference type="RefSeq" id="WP_012844836.1">
    <property type="nucleotide sequence ID" value="NC_013501.1"/>
</dbReference>
<keyword evidence="1" id="KW-1133">Transmembrane helix</keyword>
<evidence type="ECO:0000256" key="1">
    <source>
        <dbReference type="SAM" id="Phobius"/>
    </source>
</evidence>
<dbReference type="KEGG" id="rmr:Rmar_2347"/>
<gene>
    <name evidence="2" type="ordered locus">Rmar_2347</name>
</gene>
<evidence type="ECO:0000313" key="3">
    <source>
        <dbReference type="Proteomes" id="UP000002221"/>
    </source>
</evidence>
<keyword evidence="1" id="KW-0472">Membrane</keyword>
<organism evidence="2 3">
    <name type="scientific">Rhodothermus marinus (strain ATCC 43812 / DSM 4252 / R-10)</name>
    <name type="common">Rhodothermus obamensis</name>
    <dbReference type="NCBI Taxonomy" id="518766"/>
    <lineage>
        <taxon>Bacteria</taxon>
        <taxon>Pseudomonadati</taxon>
        <taxon>Rhodothermota</taxon>
        <taxon>Rhodothermia</taxon>
        <taxon>Rhodothermales</taxon>
        <taxon>Rhodothermaceae</taxon>
        <taxon>Rhodothermus</taxon>
    </lineage>
</organism>
<dbReference type="AlphaFoldDB" id="D0MEJ8"/>